<feature type="compositionally biased region" description="Basic residues" evidence="1">
    <location>
        <begin position="16"/>
        <end position="25"/>
    </location>
</feature>
<feature type="region of interest" description="Disordered" evidence="1">
    <location>
        <begin position="94"/>
        <end position="113"/>
    </location>
</feature>
<proteinExistence type="predicted"/>
<name>A0ABV5G756_9MICC</name>
<gene>
    <name evidence="2" type="ORF">ACFFX0_27650</name>
</gene>
<evidence type="ECO:0000313" key="2">
    <source>
        <dbReference type="EMBL" id="MFB9074760.1"/>
    </source>
</evidence>
<dbReference type="EMBL" id="JBHMFI010000002">
    <property type="protein sequence ID" value="MFB9074760.1"/>
    <property type="molecule type" value="Genomic_DNA"/>
</dbReference>
<comment type="caution">
    <text evidence="2">The sequence shown here is derived from an EMBL/GenBank/DDBJ whole genome shotgun (WGS) entry which is preliminary data.</text>
</comment>
<sequence>MARPRATGYATESRSRARGPCHHSHLHHSHLDEVFPSVVIGLVSQPGTGCVNSGIWQVQTDRPTLACTPTSTFSDYGSVPSGWAPQRALDPFERADLRDGRTGGQVPSSGVTA</sequence>
<protein>
    <submittedName>
        <fullName evidence="2">Uncharacterized protein</fullName>
    </submittedName>
</protein>
<dbReference type="Proteomes" id="UP001589575">
    <property type="component" value="Unassembled WGS sequence"/>
</dbReference>
<evidence type="ECO:0000313" key="3">
    <source>
        <dbReference type="Proteomes" id="UP001589575"/>
    </source>
</evidence>
<reference evidence="2 3" key="1">
    <citation type="submission" date="2024-09" db="EMBL/GenBank/DDBJ databases">
        <authorList>
            <person name="Sun Q."/>
            <person name="Mori K."/>
        </authorList>
    </citation>
    <scope>NUCLEOTIDE SEQUENCE [LARGE SCALE GENOMIC DNA]</scope>
    <source>
        <strain evidence="2 3">CCM 7609</strain>
    </source>
</reference>
<keyword evidence="3" id="KW-1185">Reference proteome</keyword>
<accession>A0ABV5G756</accession>
<evidence type="ECO:0000256" key="1">
    <source>
        <dbReference type="SAM" id="MobiDB-lite"/>
    </source>
</evidence>
<organism evidence="2 3">
    <name type="scientific">Citricoccus parietis</name>
    <dbReference type="NCBI Taxonomy" id="592307"/>
    <lineage>
        <taxon>Bacteria</taxon>
        <taxon>Bacillati</taxon>
        <taxon>Actinomycetota</taxon>
        <taxon>Actinomycetes</taxon>
        <taxon>Micrococcales</taxon>
        <taxon>Micrococcaceae</taxon>
        <taxon>Citricoccus</taxon>
    </lineage>
</organism>
<feature type="region of interest" description="Disordered" evidence="1">
    <location>
        <begin position="1"/>
        <end position="25"/>
    </location>
</feature>